<feature type="compositionally biased region" description="Basic and acidic residues" evidence="1">
    <location>
        <begin position="63"/>
        <end position="87"/>
    </location>
</feature>
<dbReference type="EMBL" id="CADCVI010000007">
    <property type="protein sequence ID" value="CAA9455760.1"/>
    <property type="molecule type" value="Genomic_DNA"/>
</dbReference>
<sequence length="144" mass="15885">GGDQQGRPRASPGHGRDGTGTQLRAHHHDLPLRSFPDSSRLGPLRRRAPRGQHRDPPAQVQERPARPEGDPDDPGRREPLPLRRDTRPGGGDGHGSRGPQPARRALAEVRRPSVRRERHKEPTGDALDRPRAPDPRGPDLGQHL</sequence>
<dbReference type="AlphaFoldDB" id="A0A6J4QWS3"/>
<protein>
    <submittedName>
        <fullName evidence="2">Oxidoreductase</fullName>
    </submittedName>
</protein>
<accession>A0A6J4QWS3</accession>
<feature type="region of interest" description="Disordered" evidence="1">
    <location>
        <begin position="1"/>
        <end position="144"/>
    </location>
</feature>
<feature type="non-terminal residue" evidence="2">
    <location>
        <position position="1"/>
    </location>
</feature>
<evidence type="ECO:0000256" key="1">
    <source>
        <dbReference type="SAM" id="MobiDB-lite"/>
    </source>
</evidence>
<organism evidence="2">
    <name type="scientific">uncultured Rubrobacteraceae bacterium</name>
    <dbReference type="NCBI Taxonomy" id="349277"/>
    <lineage>
        <taxon>Bacteria</taxon>
        <taxon>Bacillati</taxon>
        <taxon>Actinomycetota</taxon>
        <taxon>Rubrobacteria</taxon>
        <taxon>Rubrobacterales</taxon>
        <taxon>Rubrobacteraceae</taxon>
        <taxon>environmental samples</taxon>
    </lineage>
</organism>
<name>A0A6J4QWS3_9ACTN</name>
<feature type="compositionally biased region" description="Basic and acidic residues" evidence="1">
    <location>
        <begin position="105"/>
        <end position="137"/>
    </location>
</feature>
<evidence type="ECO:0000313" key="2">
    <source>
        <dbReference type="EMBL" id="CAA9455760.1"/>
    </source>
</evidence>
<gene>
    <name evidence="2" type="ORF">AVDCRST_MAG25-96</name>
</gene>
<feature type="non-terminal residue" evidence="2">
    <location>
        <position position="144"/>
    </location>
</feature>
<reference evidence="2" key="1">
    <citation type="submission" date="2020-02" db="EMBL/GenBank/DDBJ databases">
        <authorList>
            <person name="Meier V. D."/>
        </authorList>
    </citation>
    <scope>NUCLEOTIDE SEQUENCE</scope>
    <source>
        <strain evidence="2">AVDCRST_MAG25</strain>
    </source>
</reference>
<proteinExistence type="predicted"/>